<keyword evidence="1" id="KW-0812">Transmembrane</keyword>
<dbReference type="RefSeq" id="WP_267768578.1">
    <property type="nucleotide sequence ID" value="NZ_JAPNKE010000002.1"/>
</dbReference>
<keyword evidence="1" id="KW-1133">Transmembrane helix</keyword>
<evidence type="ECO:0000256" key="1">
    <source>
        <dbReference type="SAM" id="Phobius"/>
    </source>
</evidence>
<dbReference type="Proteomes" id="UP001150924">
    <property type="component" value="Unassembled WGS sequence"/>
</dbReference>
<feature type="transmembrane region" description="Helical" evidence="1">
    <location>
        <begin position="42"/>
        <end position="63"/>
    </location>
</feature>
<accession>A0A9X3IWY0</accession>
<comment type="caution">
    <text evidence="2">The sequence shown here is derived from an EMBL/GenBank/DDBJ whole genome shotgun (WGS) entry which is preliminary data.</text>
</comment>
<keyword evidence="1" id="KW-0472">Membrane</keyword>
<organism evidence="2 3">
    <name type="scientific">Nannocystis pusilla</name>
    <dbReference type="NCBI Taxonomy" id="889268"/>
    <lineage>
        <taxon>Bacteria</taxon>
        <taxon>Pseudomonadati</taxon>
        <taxon>Myxococcota</taxon>
        <taxon>Polyangia</taxon>
        <taxon>Nannocystales</taxon>
        <taxon>Nannocystaceae</taxon>
        <taxon>Nannocystis</taxon>
    </lineage>
</organism>
<proteinExistence type="predicted"/>
<name>A0A9X3IWY0_9BACT</name>
<evidence type="ECO:0000313" key="2">
    <source>
        <dbReference type="EMBL" id="MCY1006400.1"/>
    </source>
</evidence>
<protein>
    <submittedName>
        <fullName evidence="2">Uncharacterized protein</fullName>
    </submittedName>
</protein>
<sequence length="95" mass="10265">MHRQTSRRPDPARNQVTARLQSLLGRAVPEAGRGRPGPIDPLLKLAIVCALAGLIAVPLHYGLSPFLVEFDELVVCRCCARCSSPAARCCSGTRR</sequence>
<dbReference type="AlphaFoldDB" id="A0A9X3IWY0"/>
<reference evidence="2" key="1">
    <citation type="submission" date="2022-11" db="EMBL/GenBank/DDBJ databases">
        <title>Minimal conservation of predation-associated metabolite biosynthetic gene clusters underscores biosynthetic potential of Myxococcota including descriptions for ten novel species: Archangium lansinium sp. nov., Myxococcus landrumus sp. nov., Nannocystis bai.</title>
        <authorList>
            <person name="Ahearne A."/>
            <person name="Stevens C."/>
            <person name="Phillips K."/>
        </authorList>
    </citation>
    <scope>NUCLEOTIDE SEQUENCE</scope>
    <source>
        <strain evidence="2">Na p29</strain>
    </source>
</reference>
<keyword evidence="3" id="KW-1185">Reference proteome</keyword>
<gene>
    <name evidence="2" type="ORF">OV079_12680</name>
</gene>
<evidence type="ECO:0000313" key="3">
    <source>
        <dbReference type="Proteomes" id="UP001150924"/>
    </source>
</evidence>
<dbReference type="EMBL" id="JAPNKE010000002">
    <property type="protein sequence ID" value="MCY1006400.1"/>
    <property type="molecule type" value="Genomic_DNA"/>
</dbReference>